<protein>
    <recommendedName>
        <fullName evidence="6">Transport permease protein</fullName>
    </recommendedName>
</protein>
<feature type="transmembrane region" description="Helical" evidence="6">
    <location>
        <begin position="104"/>
        <end position="130"/>
    </location>
</feature>
<evidence type="ECO:0000256" key="1">
    <source>
        <dbReference type="ARBA" id="ARBA00004141"/>
    </source>
</evidence>
<evidence type="ECO:0000313" key="9">
    <source>
        <dbReference type="Proteomes" id="UP000306985"/>
    </source>
</evidence>
<evidence type="ECO:0000313" key="8">
    <source>
        <dbReference type="EMBL" id="TKV58656.1"/>
    </source>
</evidence>
<feature type="transmembrane region" description="Helical" evidence="6">
    <location>
        <begin position="142"/>
        <end position="165"/>
    </location>
</feature>
<keyword evidence="4 6" id="KW-0472">Membrane</keyword>
<name>A0A4U6QF70_9ACTN</name>
<accession>A0A4U6QF70</accession>
<sequence length="267" mass="29084">MSSVAYAVSDGLTITKRNLLKIKRVPDLIVFAILSPIMFVLLFVYVFGAAIPLDGISYAEFLLPGIFAQTIIFGASFSGLSLAEDLQKGLIDRFRSLPMARSAVLVGRTVADIFINVISVVVMSITGLIVGWRITSSVGEAILGYVLLLLFGFAISWLMAVFGMLVRTPEAFNNASFIVIFPLTFIANTFVPTQGFPAVLKAIADWNPISSLVQATRNLFGNTAPGLPVPDVWSLQNPVTYTLIWLVGFLLVFIPLAVRVYLKTSTR</sequence>
<feature type="transmembrane region" description="Helical" evidence="6">
    <location>
        <begin position="28"/>
        <end position="49"/>
    </location>
</feature>
<feature type="transmembrane region" description="Helical" evidence="6">
    <location>
        <begin position="172"/>
        <end position="191"/>
    </location>
</feature>
<dbReference type="PROSITE" id="PS51012">
    <property type="entry name" value="ABC_TM2"/>
    <property type="match status" value="1"/>
</dbReference>
<proteinExistence type="inferred from homology"/>
<dbReference type="InterPro" id="IPR051784">
    <property type="entry name" value="Nod_factor_ABC_transporter"/>
</dbReference>
<keyword evidence="9" id="KW-1185">Reference proteome</keyword>
<dbReference type="Pfam" id="PF01061">
    <property type="entry name" value="ABC2_membrane"/>
    <property type="match status" value="1"/>
</dbReference>
<keyword evidence="2 6" id="KW-0812">Transmembrane</keyword>
<dbReference type="PANTHER" id="PTHR43229">
    <property type="entry name" value="NODULATION PROTEIN J"/>
    <property type="match status" value="1"/>
</dbReference>
<comment type="caution">
    <text evidence="8">The sequence shown here is derived from an EMBL/GenBank/DDBJ whole genome shotgun (WGS) entry which is preliminary data.</text>
</comment>
<dbReference type="Proteomes" id="UP000306985">
    <property type="component" value="Unassembled WGS sequence"/>
</dbReference>
<keyword evidence="3 6" id="KW-1133">Transmembrane helix</keyword>
<dbReference type="InterPro" id="IPR000412">
    <property type="entry name" value="ABC_2_transport"/>
</dbReference>
<comment type="similarity">
    <text evidence="6">Belongs to the ABC-2 integral membrane protein family.</text>
</comment>
<dbReference type="AlphaFoldDB" id="A0A4U6QF70"/>
<comment type="subcellular location">
    <subcellularLocation>
        <location evidence="6">Cell membrane</location>
        <topology evidence="6">Multi-pass membrane protein</topology>
    </subcellularLocation>
    <subcellularLocation>
        <location evidence="1">Membrane</location>
        <topology evidence="1">Multi-pass membrane protein</topology>
    </subcellularLocation>
</comment>
<keyword evidence="6" id="KW-0813">Transport</keyword>
<dbReference type="RefSeq" id="WP_137450317.1">
    <property type="nucleotide sequence ID" value="NZ_SZZH01000003.1"/>
</dbReference>
<evidence type="ECO:0000259" key="7">
    <source>
        <dbReference type="PROSITE" id="PS51012"/>
    </source>
</evidence>
<dbReference type="InterPro" id="IPR013525">
    <property type="entry name" value="ABC2_TM"/>
</dbReference>
<dbReference type="InterPro" id="IPR047817">
    <property type="entry name" value="ABC2_TM_bact-type"/>
</dbReference>
<feature type="transmembrane region" description="Helical" evidence="6">
    <location>
        <begin position="61"/>
        <end position="83"/>
    </location>
</feature>
<dbReference type="PANTHER" id="PTHR43229:SF2">
    <property type="entry name" value="NODULATION PROTEIN J"/>
    <property type="match status" value="1"/>
</dbReference>
<evidence type="ECO:0000256" key="4">
    <source>
        <dbReference type="ARBA" id="ARBA00023136"/>
    </source>
</evidence>
<dbReference type="GO" id="GO:0140359">
    <property type="term" value="F:ABC-type transporter activity"/>
    <property type="evidence" value="ECO:0007669"/>
    <property type="project" value="InterPro"/>
</dbReference>
<feature type="transmembrane region" description="Helical" evidence="6">
    <location>
        <begin position="243"/>
        <end position="262"/>
    </location>
</feature>
<evidence type="ECO:0000256" key="2">
    <source>
        <dbReference type="ARBA" id="ARBA00022692"/>
    </source>
</evidence>
<dbReference type="GO" id="GO:0046677">
    <property type="term" value="P:response to antibiotic"/>
    <property type="evidence" value="ECO:0007669"/>
    <property type="project" value="UniProtKB-KW"/>
</dbReference>
<feature type="domain" description="ABC transmembrane type-2" evidence="7">
    <location>
        <begin position="27"/>
        <end position="264"/>
    </location>
</feature>
<evidence type="ECO:0000256" key="3">
    <source>
        <dbReference type="ARBA" id="ARBA00022989"/>
    </source>
</evidence>
<evidence type="ECO:0000256" key="5">
    <source>
        <dbReference type="ARBA" id="ARBA00023251"/>
    </source>
</evidence>
<keyword evidence="6" id="KW-1003">Cell membrane</keyword>
<gene>
    <name evidence="8" type="ORF">FDO65_14115</name>
</gene>
<dbReference type="EMBL" id="SZZH01000003">
    <property type="protein sequence ID" value="TKV58656.1"/>
    <property type="molecule type" value="Genomic_DNA"/>
</dbReference>
<dbReference type="OrthoDB" id="3370990at2"/>
<keyword evidence="5" id="KW-0046">Antibiotic resistance</keyword>
<organism evidence="8 9">
    <name type="scientific">Nakamurella flava</name>
    <dbReference type="NCBI Taxonomy" id="2576308"/>
    <lineage>
        <taxon>Bacteria</taxon>
        <taxon>Bacillati</taxon>
        <taxon>Actinomycetota</taxon>
        <taxon>Actinomycetes</taxon>
        <taxon>Nakamurellales</taxon>
        <taxon>Nakamurellaceae</taxon>
        <taxon>Nakamurella</taxon>
    </lineage>
</organism>
<dbReference type="GO" id="GO:0043190">
    <property type="term" value="C:ATP-binding cassette (ABC) transporter complex"/>
    <property type="evidence" value="ECO:0007669"/>
    <property type="project" value="InterPro"/>
</dbReference>
<reference evidence="8 9" key="1">
    <citation type="submission" date="2019-05" db="EMBL/GenBank/DDBJ databases">
        <title>Nakamurella sp. N5BH11, whole genome shotgun sequence.</title>
        <authorList>
            <person name="Tuo L."/>
        </authorList>
    </citation>
    <scope>NUCLEOTIDE SEQUENCE [LARGE SCALE GENOMIC DNA]</scope>
    <source>
        <strain evidence="8 9">N5BH11</strain>
    </source>
</reference>
<dbReference type="PIRSF" id="PIRSF006648">
    <property type="entry name" value="DrrB"/>
    <property type="match status" value="1"/>
</dbReference>
<evidence type="ECO:0000256" key="6">
    <source>
        <dbReference type="RuleBase" id="RU361157"/>
    </source>
</evidence>